<feature type="transmembrane region" description="Helical" evidence="1">
    <location>
        <begin position="284"/>
        <end position="305"/>
    </location>
</feature>
<dbReference type="EMBL" id="QGHB01000025">
    <property type="protein sequence ID" value="PWK79406.1"/>
    <property type="molecule type" value="Genomic_DNA"/>
</dbReference>
<evidence type="ECO:0000256" key="1">
    <source>
        <dbReference type="SAM" id="Phobius"/>
    </source>
</evidence>
<protein>
    <submittedName>
        <fullName evidence="2">Uncharacterized protein</fullName>
    </submittedName>
</protein>
<name>A0A316HFZ1_9PSEU</name>
<gene>
    <name evidence="2" type="ORF">C8D88_1256</name>
</gene>
<evidence type="ECO:0000313" key="2">
    <source>
        <dbReference type="EMBL" id="PWK79406.1"/>
    </source>
</evidence>
<dbReference type="RefSeq" id="WP_109642534.1">
    <property type="nucleotide sequence ID" value="NZ_QGHB01000025.1"/>
</dbReference>
<feature type="transmembrane region" description="Helical" evidence="1">
    <location>
        <begin position="311"/>
        <end position="330"/>
    </location>
</feature>
<dbReference type="Proteomes" id="UP000246005">
    <property type="component" value="Unassembled WGS sequence"/>
</dbReference>
<dbReference type="AlphaFoldDB" id="A0A316HFZ1"/>
<reference evidence="2 3" key="1">
    <citation type="submission" date="2018-05" db="EMBL/GenBank/DDBJ databases">
        <title>Genomic Encyclopedia of Type Strains, Phase IV (KMG-IV): sequencing the most valuable type-strain genomes for metagenomic binning, comparative biology and taxonomic classification.</title>
        <authorList>
            <person name="Goeker M."/>
        </authorList>
    </citation>
    <scope>NUCLEOTIDE SEQUENCE [LARGE SCALE GENOMIC DNA]</scope>
    <source>
        <strain evidence="2 3">DSM 45480</strain>
    </source>
</reference>
<evidence type="ECO:0000313" key="3">
    <source>
        <dbReference type="Proteomes" id="UP000246005"/>
    </source>
</evidence>
<comment type="caution">
    <text evidence="2">The sequence shown here is derived from an EMBL/GenBank/DDBJ whole genome shotgun (WGS) entry which is preliminary data.</text>
</comment>
<keyword evidence="1" id="KW-0472">Membrane</keyword>
<proteinExistence type="predicted"/>
<keyword evidence="1" id="KW-1133">Transmembrane helix</keyword>
<feature type="transmembrane region" description="Helical" evidence="1">
    <location>
        <begin position="55"/>
        <end position="73"/>
    </location>
</feature>
<organism evidence="2 3">
    <name type="scientific">Lentzea atacamensis</name>
    <dbReference type="NCBI Taxonomy" id="531938"/>
    <lineage>
        <taxon>Bacteria</taxon>
        <taxon>Bacillati</taxon>
        <taxon>Actinomycetota</taxon>
        <taxon>Actinomycetes</taxon>
        <taxon>Pseudonocardiales</taxon>
        <taxon>Pseudonocardiaceae</taxon>
        <taxon>Lentzea</taxon>
    </lineage>
</organism>
<sequence length="374" mass="41245">MVFLRYLVALPLLVASVVGVPTGYHVLSSYLYRRELRDEKFDVVGEFRESFTENVVGWPMALAIVLLVVFWWMTTAWPKIALVPSVPASVGGAIIGLIDGWENAASAATAPFVAWGLAWLAGKIVSWPVTGEVRRSAVEIAVGLRGGGRLRVQSRRLLLDKLPPPVHPMSPIGRVAIRFDRISAVEAGVVHTPAPWRLANTSELTLTPGEVLRVIGGGQEWLLPVGDAAALRQLVVERAEHRAVPDPRPAMESDRWSHAKNLWELAGQEPPVRNTRTVNHGNRWAALIISALTTPMALFSVFRIFTDGWGYLVGVFFFGLIAWIATHVWFRQGVLYKLTEENPVSPMADEPDPQRNPVTGWSAQPVVLGQTRDL</sequence>
<accession>A0A316HFZ1</accession>
<keyword evidence="1" id="KW-0812">Transmembrane</keyword>